<keyword evidence="8 9" id="KW-0472">Membrane</keyword>
<evidence type="ECO:0000256" key="3">
    <source>
        <dbReference type="ARBA" id="ARBA00022679"/>
    </source>
</evidence>
<name>A0ABR2W664_9FUNG</name>
<sequence length="304" mass="35359">MSKFTKCINSEIARTFYALVFLFIVVYFMVIMQQVSDNRFLGSGEDKPLRDVGFEWFNFISSYSVPDIMVFSSLGIMLVGVTILSNSWRKRLIFWRRFIWITGFLYFYRGFTIVSTTLPPPKECVPIYTSNFRDLLQRGSLMIVGADRSCTDNIYSGHTMILTSSLINWFIYGRFRILKLYAILHAIAGYYTIIASHLHFTVDVLLAIFITYAIYIIYYSLVRSAMLKRYHVELGHPELDERLNADVQYQKIAHTPHILNRHLIPVITWMDGLDLRWKSIDLTATLPMTQPNREMSYASGPMVI</sequence>
<feature type="transmembrane region" description="Helical" evidence="9">
    <location>
        <begin position="12"/>
        <end position="32"/>
    </location>
</feature>
<keyword evidence="12" id="KW-1185">Reference proteome</keyword>
<dbReference type="PANTHER" id="PTHR21290">
    <property type="entry name" value="SPHINGOMYELIN SYNTHETASE"/>
    <property type="match status" value="1"/>
</dbReference>
<comment type="caution">
    <text evidence="11">The sequence shown here is derived from an EMBL/GenBank/DDBJ whole genome shotgun (WGS) entry which is preliminary data.</text>
</comment>
<dbReference type="Pfam" id="PF14360">
    <property type="entry name" value="PAP2_C"/>
    <property type="match status" value="1"/>
</dbReference>
<feature type="transmembrane region" description="Helical" evidence="9">
    <location>
        <begin position="98"/>
        <end position="118"/>
    </location>
</feature>
<feature type="transmembrane region" description="Helical" evidence="9">
    <location>
        <begin position="154"/>
        <end position="173"/>
    </location>
</feature>
<evidence type="ECO:0000256" key="9">
    <source>
        <dbReference type="SAM" id="Phobius"/>
    </source>
</evidence>
<comment type="similarity">
    <text evidence="2">Belongs to the sphingomyelin synthase family.</text>
</comment>
<comment type="subcellular location">
    <subcellularLocation>
        <location evidence="1">Membrane</location>
        <topology evidence="1">Multi-pass membrane protein</topology>
    </subcellularLocation>
</comment>
<keyword evidence="7" id="KW-0443">Lipid metabolism</keyword>
<keyword evidence="3" id="KW-0808">Transferase</keyword>
<keyword evidence="5" id="KW-0746">Sphingolipid metabolism</keyword>
<evidence type="ECO:0000256" key="6">
    <source>
        <dbReference type="ARBA" id="ARBA00022989"/>
    </source>
</evidence>
<protein>
    <recommendedName>
        <fullName evidence="10">Sphingomyelin synthase-like domain-containing protein</fullName>
    </recommendedName>
</protein>
<evidence type="ECO:0000256" key="7">
    <source>
        <dbReference type="ARBA" id="ARBA00023098"/>
    </source>
</evidence>
<feature type="transmembrane region" description="Helical" evidence="9">
    <location>
        <begin position="180"/>
        <end position="198"/>
    </location>
</feature>
<evidence type="ECO:0000256" key="2">
    <source>
        <dbReference type="ARBA" id="ARBA00005441"/>
    </source>
</evidence>
<dbReference type="InterPro" id="IPR025749">
    <property type="entry name" value="Sphingomyelin_synth-like_dom"/>
</dbReference>
<organism evidence="11 12">
    <name type="scientific">Basidiobolus ranarum</name>
    <dbReference type="NCBI Taxonomy" id="34480"/>
    <lineage>
        <taxon>Eukaryota</taxon>
        <taxon>Fungi</taxon>
        <taxon>Fungi incertae sedis</taxon>
        <taxon>Zoopagomycota</taxon>
        <taxon>Entomophthoromycotina</taxon>
        <taxon>Basidiobolomycetes</taxon>
        <taxon>Basidiobolales</taxon>
        <taxon>Basidiobolaceae</taxon>
        <taxon>Basidiobolus</taxon>
    </lineage>
</organism>
<evidence type="ECO:0000256" key="5">
    <source>
        <dbReference type="ARBA" id="ARBA00022919"/>
    </source>
</evidence>
<reference evidence="11 12" key="1">
    <citation type="submission" date="2023-04" db="EMBL/GenBank/DDBJ databases">
        <title>Genome of Basidiobolus ranarum AG-B5.</title>
        <authorList>
            <person name="Stajich J.E."/>
            <person name="Carter-House D."/>
            <person name="Gryganskyi A."/>
        </authorList>
    </citation>
    <scope>NUCLEOTIDE SEQUENCE [LARGE SCALE GENOMIC DNA]</scope>
    <source>
        <strain evidence="11 12">AG-B5</strain>
    </source>
</reference>
<dbReference type="EMBL" id="JASJQH010006988">
    <property type="protein sequence ID" value="KAK9721186.1"/>
    <property type="molecule type" value="Genomic_DNA"/>
</dbReference>
<keyword evidence="4 9" id="KW-0812">Transmembrane</keyword>
<dbReference type="PANTHER" id="PTHR21290:SF25">
    <property type="entry name" value="SPHINGOMYELIN SYNTHASE-RELATED PROTEIN 1"/>
    <property type="match status" value="1"/>
</dbReference>
<evidence type="ECO:0000313" key="12">
    <source>
        <dbReference type="Proteomes" id="UP001479436"/>
    </source>
</evidence>
<feature type="transmembrane region" description="Helical" evidence="9">
    <location>
        <begin position="68"/>
        <end position="86"/>
    </location>
</feature>
<dbReference type="Proteomes" id="UP001479436">
    <property type="component" value="Unassembled WGS sequence"/>
</dbReference>
<feature type="domain" description="Sphingomyelin synthase-like" evidence="10">
    <location>
        <begin position="149"/>
        <end position="219"/>
    </location>
</feature>
<proteinExistence type="inferred from homology"/>
<evidence type="ECO:0000256" key="1">
    <source>
        <dbReference type="ARBA" id="ARBA00004141"/>
    </source>
</evidence>
<dbReference type="InterPro" id="IPR045221">
    <property type="entry name" value="Sphingomyelin_synth-like"/>
</dbReference>
<feature type="transmembrane region" description="Helical" evidence="9">
    <location>
        <begin position="204"/>
        <end position="221"/>
    </location>
</feature>
<evidence type="ECO:0000256" key="8">
    <source>
        <dbReference type="ARBA" id="ARBA00023136"/>
    </source>
</evidence>
<evidence type="ECO:0000259" key="10">
    <source>
        <dbReference type="Pfam" id="PF14360"/>
    </source>
</evidence>
<gene>
    <name evidence="11" type="ORF">K7432_003619</name>
</gene>
<evidence type="ECO:0000313" key="11">
    <source>
        <dbReference type="EMBL" id="KAK9721186.1"/>
    </source>
</evidence>
<accession>A0ABR2W664</accession>
<keyword evidence="6 9" id="KW-1133">Transmembrane helix</keyword>
<evidence type="ECO:0000256" key="4">
    <source>
        <dbReference type="ARBA" id="ARBA00022692"/>
    </source>
</evidence>